<keyword evidence="3 6" id="KW-0812">Transmembrane</keyword>
<organism evidence="7 8">
    <name type="scientific">Candidatus Methylumidiphilus alinenensis</name>
    <dbReference type="NCBI Taxonomy" id="2202197"/>
    <lineage>
        <taxon>Bacteria</taxon>
        <taxon>Pseudomonadati</taxon>
        <taxon>Pseudomonadota</taxon>
        <taxon>Gammaproteobacteria</taxon>
        <taxon>Methylococcales</taxon>
        <taxon>Candidatus Methylumidiphilus</taxon>
    </lineage>
</organism>
<evidence type="ECO:0000256" key="6">
    <source>
        <dbReference type="SAM" id="Phobius"/>
    </source>
</evidence>
<comment type="subcellular location">
    <subcellularLocation>
        <location evidence="1">Cell membrane</location>
        <topology evidence="1">Multi-pass membrane protein</topology>
    </subcellularLocation>
</comment>
<dbReference type="InterPro" id="IPR050833">
    <property type="entry name" value="Poly_Biosynth_Transport"/>
</dbReference>
<sequence length="469" mass="51394">MPSLKTIKQQKALKVSKNAATQMLGRILYLATRVALPPFILHYISLEEYGIWATCWIIIGYVGMGAFGVSNVYVRYVAEYNATNRHKEIGPLLGAGLSITIIFSVITLLGLWFSLSWLYAAFKIPPHLQQTAAILILGTVATMLLDMTFGAFAYVLQGLQKITQQTVVWIASYLLETLMMVVMMMQGWGVTSLLLAFVVRYLLATLIYVVLCYRAIPGLKIQLRGVRWETFQLFFRYGGMMQISGLLSVFLYSCERLVAGTLTGVSAVVLLDIGQKFPMMSTQVFSSATNSLLTALTHYHSLNQKDEIIRLYLRASRYLNLLNGCALGFMAPFAVPILNAWVGDNPAYHEAGLIFVCAAGGYHLHALTGPASTYFQGITRPGSAIWGYLVPQMFLLGTGLEGAYSLLGHTILAVVAAATGARILSSGLFLLYTNSQLGVGQWRWIRQALLPGLAPYGVGYGLAVASQGF</sequence>
<keyword evidence="4 6" id="KW-1133">Transmembrane helix</keyword>
<feature type="non-terminal residue" evidence="7">
    <location>
        <position position="469"/>
    </location>
</feature>
<evidence type="ECO:0000256" key="4">
    <source>
        <dbReference type="ARBA" id="ARBA00022989"/>
    </source>
</evidence>
<dbReference type="AlphaFoldDB" id="A0A2W4S8I5"/>
<dbReference type="PANTHER" id="PTHR30250">
    <property type="entry name" value="PST FAMILY PREDICTED COLANIC ACID TRANSPORTER"/>
    <property type="match status" value="1"/>
</dbReference>
<dbReference type="Pfam" id="PF13440">
    <property type="entry name" value="Polysacc_synt_3"/>
    <property type="match status" value="1"/>
</dbReference>
<evidence type="ECO:0000313" key="8">
    <source>
        <dbReference type="Proteomes" id="UP000249396"/>
    </source>
</evidence>
<dbReference type="EMBL" id="QJPH01000563">
    <property type="protein sequence ID" value="PZN70164.1"/>
    <property type="molecule type" value="Genomic_DNA"/>
</dbReference>
<evidence type="ECO:0000256" key="3">
    <source>
        <dbReference type="ARBA" id="ARBA00022692"/>
    </source>
</evidence>
<feature type="transmembrane region" description="Helical" evidence="6">
    <location>
        <begin position="95"/>
        <end position="120"/>
    </location>
</feature>
<feature type="transmembrane region" description="Helical" evidence="6">
    <location>
        <begin position="347"/>
        <end position="364"/>
    </location>
</feature>
<feature type="transmembrane region" description="Helical" evidence="6">
    <location>
        <begin position="51"/>
        <end position="74"/>
    </location>
</feature>
<evidence type="ECO:0000256" key="1">
    <source>
        <dbReference type="ARBA" id="ARBA00004651"/>
    </source>
</evidence>
<dbReference type="PANTHER" id="PTHR30250:SF26">
    <property type="entry name" value="PSMA PROTEIN"/>
    <property type="match status" value="1"/>
</dbReference>
<protein>
    <submittedName>
        <fullName evidence="7">Transporter</fullName>
    </submittedName>
</protein>
<comment type="caution">
    <text evidence="7">The sequence shown here is derived from an EMBL/GenBank/DDBJ whole genome shotgun (WGS) entry which is preliminary data.</text>
</comment>
<accession>A0A2W4S8I5</accession>
<feature type="transmembrane region" description="Helical" evidence="6">
    <location>
        <begin position="194"/>
        <end position="213"/>
    </location>
</feature>
<feature type="transmembrane region" description="Helical" evidence="6">
    <location>
        <begin position="318"/>
        <end position="341"/>
    </location>
</feature>
<feature type="transmembrane region" description="Helical" evidence="6">
    <location>
        <begin position="132"/>
        <end position="155"/>
    </location>
</feature>
<gene>
    <name evidence="7" type="ORF">DM484_28760</name>
</gene>
<feature type="transmembrane region" description="Helical" evidence="6">
    <location>
        <begin position="385"/>
        <end position="404"/>
    </location>
</feature>
<keyword evidence="5 6" id="KW-0472">Membrane</keyword>
<reference evidence="7 8" key="1">
    <citation type="journal article" date="2018" name="Aquat. Microb. Ecol.">
        <title>Gammaproteobacterial methanotrophs dominate.</title>
        <authorList>
            <person name="Rissanen A.J."/>
            <person name="Saarenheimo J."/>
            <person name="Tiirola M."/>
            <person name="Peura S."/>
            <person name="Aalto S.L."/>
            <person name="Karvinen A."/>
            <person name="Nykanen H."/>
        </authorList>
    </citation>
    <scope>NUCLEOTIDE SEQUENCE [LARGE SCALE GENOMIC DNA]</scope>
    <source>
        <strain evidence="7">AMbin10</strain>
    </source>
</reference>
<evidence type="ECO:0000256" key="2">
    <source>
        <dbReference type="ARBA" id="ARBA00022475"/>
    </source>
</evidence>
<evidence type="ECO:0000313" key="7">
    <source>
        <dbReference type="EMBL" id="PZN70164.1"/>
    </source>
</evidence>
<evidence type="ECO:0000256" key="5">
    <source>
        <dbReference type="ARBA" id="ARBA00023136"/>
    </source>
</evidence>
<feature type="transmembrane region" description="Helical" evidence="6">
    <location>
        <begin position="410"/>
        <end position="432"/>
    </location>
</feature>
<keyword evidence="2" id="KW-1003">Cell membrane</keyword>
<feature type="transmembrane region" description="Helical" evidence="6">
    <location>
        <begin position="234"/>
        <end position="251"/>
    </location>
</feature>
<dbReference type="Proteomes" id="UP000249396">
    <property type="component" value="Unassembled WGS sequence"/>
</dbReference>
<proteinExistence type="predicted"/>
<feature type="transmembrane region" description="Helical" evidence="6">
    <location>
        <begin position="167"/>
        <end position="188"/>
    </location>
</feature>
<feature type="transmembrane region" description="Helical" evidence="6">
    <location>
        <begin position="27"/>
        <end position="45"/>
    </location>
</feature>
<feature type="transmembrane region" description="Helical" evidence="6">
    <location>
        <begin position="257"/>
        <end position="274"/>
    </location>
</feature>
<name>A0A2W4S8I5_9GAMM</name>
<dbReference type="GO" id="GO:0005886">
    <property type="term" value="C:plasma membrane"/>
    <property type="evidence" value="ECO:0007669"/>
    <property type="project" value="UniProtKB-SubCell"/>
</dbReference>